<feature type="domain" description="RmlD-like substrate binding" evidence="7">
    <location>
        <begin position="3"/>
        <end position="283"/>
    </location>
</feature>
<dbReference type="CDD" id="cd05254">
    <property type="entry name" value="dTDP_HR_like_SDR_e"/>
    <property type="match status" value="1"/>
</dbReference>
<dbReference type="EMBL" id="AQHY01000004">
    <property type="protein sequence ID" value="EOA58265.1"/>
    <property type="molecule type" value="Genomic_DNA"/>
</dbReference>
<comment type="catalytic activity">
    <reaction evidence="5">
        <text>dTDP-beta-L-rhamnose + NADP(+) = dTDP-4-dehydro-beta-L-rhamnose + NADPH + H(+)</text>
        <dbReference type="Rhea" id="RHEA:21796"/>
        <dbReference type="ChEBI" id="CHEBI:15378"/>
        <dbReference type="ChEBI" id="CHEBI:57510"/>
        <dbReference type="ChEBI" id="CHEBI:57783"/>
        <dbReference type="ChEBI" id="CHEBI:58349"/>
        <dbReference type="ChEBI" id="CHEBI:62830"/>
        <dbReference type="EC" id="1.1.1.133"/>
    </reaction>
</comment>
<dbReference type="Gene3D" id="3.90.25.10">
    <property type="entry name" value="UDP-galactose 4-epimerase, domain 1"/>
    <property type="match status" value="1"/>
</dbReference>
<comment type="similarity">
    <text evidence="2 6">Belongs to the dTDP-4-dehydrorhamnose reductase family.</text>
</comment>
<keyword evidence="9" id="KW-1185">Reference proteome</keyword>
<comment type="function">
    <text evidence="6">Catalyzes the reduction of dTDP-6-deoxy-L-lyxo-4-hexulose to yield dTDP-L-rhamnose.</text>
</comment>
<dbReference type="InterPro" id="IPR029903">
    <property type="entry name" value="RmlD-like-bd"/>
</dbReference>
<dbReference type="AlphaFoldDB" id="U6RP50"/>
<dbReference type="InterPro" id="IPR005913">
    <property type="entry name" value="dTDP_dehydrorham_reduct"/>
</dbReference>
<accession>U6RP50</accession>
<dbReference type="SUPFAM" id="SSF51735">
    <property type="entry name" value="NAD(P)-binding Rossmann-fold domains"/>
    <property type="match status" value="1"/>
</dbReference>
<dbReference type="NCBIfam" id="TIGR01214">
    <property type="entry name" value="rmlD"/>
    <property type="match status" value="1"/>
</dbReference>
<evidence type="ECO:0000256" key="6">
    <source>
        <dbReference type="RuleBase" id="RU364082"/>
    </source>
</evidence>
<evidence type="ECO:0000256" key="2">
    <source>
        <dbReference type="ARBA" id="ARBA00010944"/>
    </source>
</evidence>
<dbReference type="Gene3D" id="3.40.50.720">
    <property type="entry name" value="NAD(P)-binding Rossmann-like Domain"/>
    <property type="match status" value="1"/>
</dbReference>
<keyword evidence="6" id="KW-0521">NADP</keyword>
<dbReference type="GO" id="GO:0005829">
    <property type="term" value="C:cytosol"/>
    <property type="evidence" value="ECO:0007669"/>
    <property type="project" value="TreeGrafter"/>
</dbReference>
<comment type="pathway">
    <text evidence="1 6">Carbohydrate biosynthesis; dTDP-L-rhamnose biosynthesis.</text>
</comment>
<evidence type="ECO:0000256" key="4">
    <source>
        <dbReference type="ARBA" id="ARBA00017099"/>
    </source>
</evidence>
<dbReference type="PANTHER" id="PTHR10491:SF4">
    <property type="entry name" value="METHIONINE ADENOSYLTRANSFERASE 2 SUBUNIT BETA"/>
    <property type="match status" value="1"/>
</dbReference>
<comment type="caution">
    <text evidence="8">The sequence shown here is derived from an EMBL/GenBank/DDBJ whole genome shotgun (WGS) entry which is preliminary data.</text>
</comment>
<organism evidence="8 9">
    <name type="scientific">Phocaeicola massiliensis B84634 = Timone 84634 = DSM 17679 = JCM 13223</name>
    <dbReference type="NCBI Taxonomy" id="1121098"/>
    <lineage>
        <taxon>Bacteria</taxon>
        <taxon>Pseudomonadati</taxon>
        <taxon>Bacteroidota</taxon>
        <taxon>Bacteroidia</taxon>
        <taxon>Bacteroidales</taxon>
        <taxon>Bacteroidaceae</taxon>
        <taxon>Phocaeicola</taxon>
    </lineage>
</organism>
<dbReference type="PATRIC" id="fig|1121098.3.peg.229"/>
<evidence type="ECO:0000259" key="7">
    <source>
        <dbReference type="Pfam" id="PF04321"/>
    </source>
</evidence>
<dbReference type="Pfam" id="PF04321">
    <property type="entry name" value="RmlD_sub_bind"/>
    <property type="match status" value="1"/>
</dbReference>
<evidence type="ECO:0000313" key="9">
    <source>
        <dbReference type="Proteomes" id="UP000017831"/>
    </source>
</evidence>
<dbReference type="UniPathway" id="UPA00124"/>
<dbReference type="HOGENOM" id="CLU_045518_1_2_10"/>
<dbReference type="PANTHER" id="PTHR10491">
    <property type="entry name" value="DTDP-4-DEHYDRORHAMNOSE REDUCTASE"/>
    <property type="match status" value="1"/>
</dbReference>
<evidence type="ECO:0000256" key="5">
    <source>
        <dbReference type="ARBA" id="ARBA00048200"/>
    </source>
</evidence>
<proteinExistence type="inferred from homology"/>
<name>U6RP50_9BACT</name>
<evidence type="ECO:0000313" key="8">
    <source>
        <dbReference type="EMBL" id="EOA58265.1"/>
    </source>
</evidence>
<evidence type="ECO:0000256" key="3">
    <source>
        <dbReference type="ARBA" id="ARBA00012929"/>
    </source>
</evidence>
<dbReference type="EC" id="1.1.1.133" evidence="3 6"/>
<dbReference type="eggNOG" id="COG1091">
    <property type="taxonomic scope" value="Bacteria"/>
</dbReference>
<protein>
    <recommendedName>
        <fullName evidence="4 6">dTDP-4-dehydrorhamnose reductase</fullName>
        <ecNumber evidence="3 6">1.1.1.133</ecNumber>
    </recommendedName>
</protein>
<reference evidence="8 9" key="1">
    <citation type="submission" date="2013-04" db="EMBL/GenBank/DDBJ databases">
        <title>The Genome Sequence of Bacteroides massiliensis DSM 17679.</title>
        <authorList>
            <consortium name="The Broad Institute Genomics Platform"/>
            <person name="Earl A."/>
            <person name="Ward D."/>
            <person name="Feldgarden M."/>
            <person name="Gevers D."/>
            <person name="Martens E."/>
            <person name="Fenner L."/>
            <person name="Roux V."/>
            <person name="Mallet M.N."/>
            <person name="Raoult D."/>
            <person name="Walker B."/>
            <person name="Young S."/>
            <person name="Zeng Q."/>
            <person name="Gargeya S."/>
            <person name="Fitzgerald M."/>
            <person name="Haas B."/>
            <person name="Abouelleil A."/>
            <person name="Allen A.W."/>
            <person name="Alvarado L."/>
            <person name="Arachchi H.M."/>
            <person name="Berlin A.M."/>
            <person name="Chapman S.B."/>
            <person name="Gainer-Dewar J."/>
            <person name="Goldberg J."/>
            <person name="Griggs A."/>
            <person name="Gujja S."/>
            <person name="Hansen M."/>
            <person name="Howarth C."/>
            <person name="Imamovic A."/>
            <person name="Ireland A."/>
            <person name="Larimer J."/>
            <person name="McCowan C."/>
            <person name="Murphy C."/>
            <person name="Pearson M."/>
            <person name="Poon T.W."/>
            <person name="Priest M."/>
            <person name="Roberts A."/>
            <person name="Saif S."/>
            <person name="Shea T."/>
            <person name="Sisk P."/>
            <person name="Sykes S."/>
            <person name="Wortman J."/>
            <person name="Nusbaum C."/>
            <person name="Birren B."/>
        </authorList>
    </citation>
    <scope>NUCLEOTIDE SEQUENCE [LARGE SCALE GENOMIC DNA]</scope>
    <source>
        <strain evidence="9">B84634 / Timone 84634 / DSM 17679 / JCM 13223</strain>
    </source>
</reference>
<dbReference type="GO" id="GO:0008831">
    <property type="term" value="F:dTDP-4-dehydrorhamnose reductase activity"/>
    <property type="evidence" value="ECO:0007669"/>
    <property type="project" value="UniProtKB-EC"/>
</dbReference>
<keyword evidence="6" id="KW-0560">Oxidoreductase</keyword>
<evidence type="ECO:0000256" key="1">
    <source>
        <dbReference type="ARBA" id="ARBA00004781"/>
    </source>
</evidence>
<dbReference type="GO" id="GO:0019305">
    <property type="term" value="P:dTDP-rhamnose biosynthetic process"/>
    <property type="evidence" value="ECO:0007669"/>
    <property type="project" value="UniProtKB-UniPathway"/>
</dbReference>
<dbReference type="STRING" id="1121098.HMPREF1534_00229"/>
<dbReference type="Proteomes" id="UP000017831">
    <property type="component" value="Unassembled WGS sequence"/>
</dbReference>
<gene>
    <name evidence="8" type="ORF">HMPREF1534_00229</name>
</gene>
<dbReference type="InterPro" id="IPR036291">
    <property type="entry name" value="NAD(P)-bd_dom_sf"/>
</dbReference>
<sequence>MKNILVTGANGQLGNEMRVLSLENKEYNYFFTDVAELDICDEKAVMAFVKENEIDVIVNCAAYTAVDKAEDNQELCAKLNSEAVGYLAKAAEENQAEFIQISTDYVFDGTNYVPYRETEPTCPNSVYGVTKLAGEKKALEYCSKAMIIRTAWLYSVFGNNFVKTMIRLGKERESLGVIFDQIGTPTYARDLASAVFAAIRKGIIPGIYHFSNEGVCSWYDFTKSIHRIAGIGNCKVSPLHTDEYPAKAPRPHYSVLDKTKIKHTYGIEIPHWEESLEQCIKELNV</sequence>